<dbReference type="EMBL" id="GGEC01086512">
    <property type="protein sequence ID" value="MBX66996.1"/>
    <property type="molecule type" value="Transcribed_RNA"/>
</dbReference>
<proteinExistence type="predicted"/>
<evidence type="ECO:0000313" key="1">
    <source>
        <dbReference type="EMBL" id="MBX66996.1"/>
    </source>
</evidence>
<accession>A0A2P2QJ33</accession>
<organism evidence="1">
    <name type="scientific">Rhizophora mucronata</name>
    <name type="common">Asiatic mangrove</name>
    <dbReference type="NCBI Taxonomy" id="61149"/>
    <lineage>
        <taxon>Eukaryota</taxon>
        <taxon>Viridiplantae</taxon>
        <taxon>Streptophyta</taxon>
        <taxon>Embryophyta</taxon>
        <taxon>Tracheophyta</taxon>
        <taxon>Spermatophyta</taxon>
        <taxon>Magnoliopsida</taxon>
        <taxon>eudicotyledons</taxon>
        <taxon>Gunneridae</taxon>
        <taxon>Pentapetalae</taxon>
        <taxon>rosids</taxon>
        <taxon>fabids</taxon>
        <taxon>Malpighiales</taxon>
        <taxon>Rhizophoraceae</taxon>
        <taxon>Rhizophora</taxon>
    </lineage>
</organism>
<reference evidence="1" key="1">
    <citation type="submission" date="2018-02" db="EMBL/GenBank/DDBJ databases">
        <title>Rhizophora mucronata_Transcriptome.</title>
        <authorList>
            <person name="Meera S.P."/>
            <person name="Sreeshan A."/>
            <person name="Augustine A."/>
        </authorList>
    </citation>
    <scope>NUCLEOTIDE SEQUENCE</scope>
    <source>
        <tissue evidence="1">Leaf</tissue>
    </source>
</reference>
<name>A0A2P2QJ33_RHIMU</name>
<dbReference type="AlphaFoldDB" id="A0A2P2QJ33"/>
<sequence>MGFQKIENLNNFQSKSVIPQAK</sequence>
<protein>
    <submittedName>
        <fullName evidence="1">Uncharacterized protein</fullName>
    </submittedName>
</protein>